<feature type="region of interest" description="Disordered" evidence="3">
    <location>
        <begin position="158"/>
        <end position="199"/>
    </location>
</feature>
<dbReference type="SUPFAM" id="SSF51045">
    <property type="entry name" value="WW domain"/>
    <property type="match status" value="3"/>
</dbReference>
<proteinExistence type="predicted"/>
<dbReference type="SUPFAM" id="SSF81698">
    <property type="entry name" value="FF domain"/>
    <property type="match status" value="5"/>
</dbReference>
<feature type="region of interest" description="Disordered" evidence="3">
    <location>
        <begin position="753"/>
        <end position="775"/>
    </location>
</feature>
<dbReference type="SMART" id="SM00441">
    <property type="entry name" value="FF"/>
    <property type="match status" value="6"/>
</dbReference>
<feature type="domain" description="WW" evidence="4">
    <location>
        <begin position="201"/>
        <end position="230"/>
    </location>
</feature>
<dbReference type="AlphaFoldDB" id="A0A8S1HS22"/>
<evidence type="ECO:0000313" key="7">
    <source>
        <dbReference type="Proteomes" id="UP000835052"/>
    </source>
</evidence>
<dbReference type="InterPro" id="IPR036020">
    <property type="entry name" value="WW_dom_sf"/>
</dbReference>
<dbReference type="Pfam" id="PF23517">
    <property type="entry name" value="WW_TCERG1"/>
    <property type="match status" value="1"/>
</dbReference>
<dbReference type="FunFam" id="1.10.10.440:FF:000041">
    <property type="entry name" value="TransCription Elongation Regulator homolog"/>
    <property type="match status" value="1"/>
</dbReference>
<evidence type="ECO:0000259" key="4">
    <source>
        <dbReference type="PROSITE" id="PS50020"/>
    </source>
</evidence>
<dbReference type="Gene3D" id="1.10.10.440">
    <property type="entry name" value="FF domain"/>
    <property type="match status" value="6"/>
</dbReference>
<feature type="domain" description="FF" evidence="5">
    <location>
        <begin position="395"/>
        <end position="450"/>
    </location>
</feature>
<feature type="compositionally biased region" description="Basic and acidic residues" evidence="3">
    <location>
        <begin position="245"/>
        <end position="258"/>
    </location>
</feature>
<feature type="compositionally biased region" description="Low complexity" evidence="3">
    <location>
        <begin position="68"/>
        <end position="77"/>
    </location>
</feature>
<dbReference type="EMBL" id="CAJGYM010000132">
    <property type="protein sequence ID" value="CAD6198602.1"/>
    <property type="molecule type" value="Genomic_DNA"/>
</dbReference>
<dbReference type="GO" id="GO:0005634">
    <property type="term" value="C:nucleus"/>
    <property type="evidence" value="ECO:0007669"/>
    <property type="project" value="TreeGrafter"/>
</dbReference>
<dbReference type="PROSITE" id="PS51676">
    <property type="entry name" value="FF"/>
    <property type="match status" value="4"/>
</dbReference>
<feature type="domain" description="WW" evidence="4">
    <location>
        <begin position="11"/>
        <end position="38"/>
    </location>
</feature>
<feature type="domain" description="WW" evidence="4">
    <location>
        <begin position="82"/>
        <end position="115"/>
    </location>
</feature>
<feature type="compositionally biased region" description="Basic and acidic residues" evidence="3">
    <location>
        <begin position="286"/>
        <end position="311"/>
    </location>
</feature>
<evidence type="ECO:0000256" key="2">
    <source>
        <dbReference type="SAM" id="Coils"/>
    </source>
</evidence>
<feature type="non-terminal residue" evidence="6">
    <location>
        <position position="1"/>
    </location>
</feature>
<keyword evidence="7" id="KW-1185">Reference proteome</keyword>
<dbReference type="InterPro" id="IPR036517">
    <property type="entry name" value="FF_domain_sf"/>
</dbReference>
<dbReference type="GO" id="GO:0070063">
    <property type="term" value="F:RNA polymerase binding"/>
    <property type="evidence" value="ECO:0007669"/>
    <property type="project" value="InterPro"/>
</dbReference>
<dbReference type="Gene3D" id="2.20.70.10">
    <property type="match status" value="3"/>
</dbReference>
<feature type="domain" description="FF" evidence="5">
    <location>
        <begin position="687"/>
        <end position="754"/>
    </location>
</feature>
<comment type="caution">
    <text evidence="6">The sequence shown here is derived from an EMBL/GenBank/DDBJ whole genome shotgun (WGS) entry which is preliminary data.</text>
</comment>
<feature type="compositionally biased region" description="Basic and acidic residues" evidence="3">
    <location>
        <begin position="227"/>
        <end position="237"/>
    </location>
</feature>
<evidence type="ECO:0008006" key="8">
    <source>
        <dbReference type="Google" id="ProtNLM"/>
    </source>
</evidence>
<gene>
    <name evidence="6" type="ORF">CAUJ_LOCUS14508</name>
</gene>
<dbReference type="PANTHER" id="PTHR15377:SF3">
    <property type="entry name" value="WW DOMAIN-CONTAINING PROTEIN"/>
    <property type="match status" value="1"/>
</dbReference>
<protein>
    <recommendedName>
        <fullName evidence="8">Transcription elongation regulator 1</fullName>
    </recommendedName>
</protein>
<feature type="domain" description="FF" evidence="5">
    <location>
        <begin position="463"/>
        <end position="518"/>
    </location>
</feature>
<feature type="domain" description="FF" evidence="5">
    <location>
        <begin position="328"/>
        <end position="383"/>
    </location>
</feature>
<dbReference type="InterPro" id="IPR001202">
    <property type="entry name" value="WW_dom"/>
</dbReference>
<feature type="coiled-coil region" evidence="2">
    <location>
        <begin position="380"/>
        <end position="413"/>
    </location>
</feature>
<feature type="region of interest" description="Disordered" evidence="3">
    <location>
        <begin position="222"/>
        <end position="311"/>
    </location>
</feature>
<feature type="coiled-coil region" evidence="2">
    <location>
        <begin position="449"/>
        <end position="476"/>
    </location>
</feature>
<dbReference type="GO" id="GO:0003712">
    <property type="term" value="F:transcription coregulator activity"/>
    <property type="evidence" value="ECO:0007669"/>
    <property type="project" value="TreeGrafter"/>
</dbReference>
<dbReference type="PROSITE" id="PS50020">
    <property type="entry name" value="WW_DOMAIN_2"/>
    <property type="match status" value="3"/>
</dbReference>
<evidence type="ECO:0000256" key="1">
    <source>
        <dbReference type="ARBA" id="ARBA00022737"/>
    </source>
</evidence>
<dbReference type="OrthoDB" id="63972at2759"/>
<dbReference type="InterPro" id="IPR057565">
    <property type="entry name" value="WW_TCRG1_3rd"/>
</dbReference>
<dbReference type="PROSITE" id="PS01159">
    <property type="entry name" value="WW_DOMAIN_1"/>
    <property type="match status" value="1"/>
</dbReference>
<dbReference type="FunFam" id="2.20.70.10:FF:000049">
    <property type="entry name" value="Transcription elongation regulator 1-like"/>
    <property type="match status" value="1"/>
</dbReference>
<name>A0A8S1HS22_9PELO</name>
<sequence length="775" mass="89194">LAGCEDGEELWVETESGEGKKYYYHPVNRNTVWELPSNAKIIDQTALSQLIQRAGEEERKEKEEKSQPAAAPPAFGGRAPGGGVDDAWSEFAASDGRKYYYNSITQENTWEKPKALIDKEQASSDAPVLDPAQAAAIAQAQAKAQAALAAYQAQQKSSAANGGGLPQSKTAAASGAAAIAAATEKTKDVTRPVSSTPVSGTPWCVVWTGDGKVFFYNPSTKTSVWERPPETYGREDVDQMVSRMPDVKKEEEPKKDADQSEGASSDSSEAEDEDGPPKPKKSRAERKREALLAAQKKEKEKPVRQMLEKPVDPAIQAEIEAKKEREKIPLEERLKEFKEMLAEREVSVGSTFEKELSKIVFDKRYLLLSATERRACFDAYMREKNETVRAEKKKKAKEAKEKFQQLLKEAELHGKSSFSSFSSKFGKDSRFKAVEKMRDREDMFNEYVGEIHRKEKEEKKQKKEKLKADFVALLVEQKGLTRKSKWSSVKKTLEDDERYKALDSSSTREGLFRDHVEKLGDETLSDIEEEQEREKRLAAAAAIAARQKEVEAELGDQLRERNKESERQRQHEHEERFRALLIDMVKSVETSWHEARRQLRGDDRYSECDLLDKKRKESLFDEHLKGLERKRRDAFFNVLNEHEKITPNMRWKEVKRIIQDEEDLFVKVAANSERKVERDFREWQEKRHDILVSEFKEMLKETKIITYKSKKQMEEGEQHLKDILAVLENDQRWVRMTSNSASERDRLLEEYIDQLHRKGTPPPPTQQEREKRRRD</sequence>
<dbReference type="InterPro" id="IPR002713">
    <property type="entry name" value="FF_domain"/>
</dbReference>
<dbReference type="Pfam" id="PF01846">
    <property type="entry name" value="FF"/>
    <property type="match status" value="6"/>
</dbReference>
<dbReference type="CDD" id="cd00201">
    <property type="entry name" value="WW"/>
    <property type="match status" value="3"/>
</dbReference>
<feature type="region of interest" description="Disordered" evidence="3">
    <location>
        <begin position="52"/>
        <end position="87"/>
    </location>
</feature>
<feature type="compositionally biased region" description="Low complexity" evidence="3">
    <location>
        <begin position="171"/>
        <end position="182"/>
    </location>
</feature>
<dbReference type="Pfam" id="PF00397">
    <property type="entry name" value="WW"/>
    <property type="match status" value="1"/>
</dbReference>
<accession>A0A8S1HS22</accession>
<dbReference type="InterPro" id="IPR045148">
    <property type="entry name" value="TCRG1-like"/>
</dbReference>
<feature type="compositionally biased region" description="Basic and acidic residues" evidence="3">
    <location>
        <begin position="54"/>
        <end position="66"/>
    </location>
</feature>
<dbReference type="PANTHER" id="PTHR15377">
    <property type="entry name" value="TRANSCRIPTION ELONGATION REGULATOR 1"/>
    <property type="match status" value="1"/>
</dbReference>
<evidence type="ECO:0000313" key="6">
    <source>
        <dbReference type="EMBL" id="CAD6198602.1"/>
    </source>
</evidence>
<evidence type="ECO:0000259" key="5">
    <source>
        <dbReference type="PROSITE" id="PS51676"/>
    </source>
</evidence>
<organism evidence="6 7">
    <name type="scientific">Caenorhabditis auriculariae</name>
    <dbReference type="NCBI Taxonomy" id="2777116"/>
    <lineage>
        <taxon>Eukaryota</taxon>
        <taxon>Metazoa</taxon>
        <taxon>Ecdysozoa</taxon>
        <taxon>Nematoda</taxon>
        <taxon>Chromadorea</taxon>
        <taxon>Rhabditida</taxon>
        <taxon>Rhabditina</taxon>
        <taxon>Rhabditomorpha</taxon>
        <taxon>Rhabditoidea</taxon>
        <taxon>Rhabditidae</taxon>
        <taxon>Peloderinae</taxon>
        <taxon>Caenorhabditis</taxon>
    </lineage>
</organism>
<feature type="region of interest" description="Disordered" evidence="3">
    <location>
        <begin position="552"/>
        <end position="573"/>
    </location>
</feature>
<keyword evidence="1" id="KW-0677">Repeat</keyword>
<dbReference type="SMART" id="SM00456">
    <property type="entry name" value="WW"/>
    <property type="match status" value="3"/>
</dbReference>
<dbReference type="Proteomes" id="UP000835052">
    <property type="component" value="Unassembled WGS sequence"/>
</dbReference>
<reference evidence="6" key="1">
    <citation type="submission" date="2020-10" db="EMBL/GenBank/DDBJ databases">
        <authorList>
            <person name="Kikuchi T."/>
        </authorList>
    </citation>
    <scope>NUCLEOTIDE SEQUENCE</scope>
    <source>
        <strain evidence="6">NKZ352</strain>
    </source>
</reference>
<evidence type="ECO:0000256" key="3">
    <source>
        <dbReference type="SAM" id="MobiDB-lite"/>
    </source>
</evidence>
<keyword evidence="2" id="KW-0175">Coiled coil</keyword>